<proteinExistence type="predicted"/>
<accession>A0A556MN08</accession>
<organism evidence="3 4">
    <name type="scientific">Fluviicola chungangensis</name>
    <dbReference type="NCBI Taxonomy" id="2597671"/>
    <lineage>
        <taxon>Bacteria</taxon>
        <taxon>Pseudomonadati</taxon>
        <taxon>Bacteroidota</taxon>
        <taxon>Flavobacteriia</taxon>
        <taxon>Flavobacteriales</taxon>
        <taxon>Crocinitomicaceae</taxon>
        <taxon>Fluviicola</taxon>
    </lineage>
</organism>
<evidence type="ECO:0000313" key="3">
    <source>
        <dbReference type="EMBL" id="TSJ41265.1"/>
    </source>
</evidence>
<comment type="caution">
    <text evidence="3">The sequence shown here is derived from an EMBL/GenBank/DDBJ whole genome shotgun (WGS) entry which is preliminary data.</text>
</comment>
<keyword evidence="2" id="KW-0812">Transmembrane</keyword>
<protein>
    <submittedName>
        <fullName evidence="3">Uncharacterized protein</fullName>
    </submittedName>
</protein>
<keyword evidence="2" id="KW-1133">Transmembrane helix</keyword>
<keyword evidence="4" id="KW-1185">Reference proteome</keyword>
<name>A0A556MN08_9FLAO</name>
<feature type="compositionally biased region" description="Basic and acidic residues" evidence="1">
    <location>
        <begin position="33"/>
        <end position="46"/>
    </location>
</feature>
<keyword evidence="2" id="KW-0472">Membrane</keyword>
<evidence type="ECO:0000256" key="2">
    <source>
        <dbReference type="SAM" id="Phobius"/>
    </source>
</evidence>
<feature type="region of interest" description="Disordered" evidence="1">
    <location>
        <begin position="33"/>
        <end position="71"/>
    </location>
</feature>
<dbReference type="AlphaFoldDB" id="A0A556MN08"/>
<feature type="compositionally biased region" description="Low complexity" evidence="1">
    <location>
        <begin position="59"/>
        <end position="69"/>
    </location>
</feature>
<gene>
    <name evidence="3" type="ORF">FO442_15250</name>
</gene>
<feature type="transmembrane region" description="Helical" evidence="2">
    <location>
        <begin position="7"/>
        <end position="29"/>
    </location>
</feature>
<dbReference type="EMBL" id="VLPL01000008">
    <property type="protein sequence ID" value="TSJ41265.1"/>
    <property type="molecule type" value="Genomic_DNA"/>
</dbReference>
<dbReference type="OrthoDB" id="1467776at2"/>
<dbReference type="RefSeq" id="WP_144334076.1">
    <property type="nucleotide sequence ID" value="NZ_VLPL01000008.1"/>
</dbReference>
<evidence type="ECO:0000313" key="4">
    <source>
        <dbReference type="Proteomes" id="UP000316008"/>
    </source>
</evidence>
<reference evidence="3 4" key="1">
    <citation type="submission" date="2019-07" db="EMBL/GenBank/DDBJ databases">
        <authorList>
            <person name="Huq M.A."/>
        </authorList>
    </citation>
    <scope>NUCLEOTIDE SEQUENCE [LARGE SCALE GENOMIC DNA]</scope>
    <source>
        <strain evidence="3 4">MAH-3</strain>
    </source>
</reference>
<evidence type="ECO:0000256" key="1">
    <source>
        <dbReference type="SAM" id="MobiDB-lite"/>
    </source>
</evidence>
<sequence>MELERKHIFLIAGSVLLATAIGIGLYLIFKKPSEEDPSEEKKKGGDDTPPETKTPPPSNTGGNTTTTSNMSSIQNGQVVPIFDEENQLKNSVSELQKTTLYPKRKWQGGSDYANIRTSAEVNTESAWYDPFDNLLTTIGAGTPIGKVTTATTTVYNGFPYRWLKVKLSKPVGFWGTDEGYVRADTVTFVPYKYVKS</sequence>
<dbReference type="Proteomes" id="UP000316008">
    <property type="component" value="Unassembled WGS sequence"/>
</dbReference>